<dbReference type="AlphaFoldDB" id="A0ABD3AAL3"/>
<protein>
    <submittedName>
        <fullName evidence="1">Uncharacterized protein</fullName>
    </submittedName>
</protein>
<dbReference type="Proteomes" id="UP001630127">
    <property type="component" value="Unassembled WGS sequence"/>
</dbReference>
<dbReference type="EMBL" id="JBJUIK010000004">
    <property type="protein sequence ID" value="KAL3528764.1"/>
    <property type="molecule type" value="Genomic_DNA"/>
</dbReference>
<comment type="caution">
    <text evidence="1">The sequence shown here is derived from an EMBL/GenBank/DDBJ whole genome shotgun (WGS) entry which is preliminary data.</text>
</comment>
<organism evidence="1 2">
    <name type="scientific">Cinchona calisaya</name>
    <dbReference type="NCBI Taxonomy" id="153742"/>
    <lineage>
        <taxon>Eukaryota</taxon>
        <taxon>Viridiplantae</taxon>
        <taxon>Streptophyta</taxon>
        <taxon>Embryophyta</taxon>
        <taxon>Tracheophyta</taxon>
        <taxon>Spermatophyta</taxon>
        <taxon>Magnoliopsida</taxon>
        <taxon>eudicotyledons</taxon>
        <taxon>Gunneridae</taxon>
        <taxon>Pentapetalae</taxon>
        <taxon>asterids</taxon>
        <taxon>lamiids</taxon>
        <taxon>Gentianales</taxon>
        <taxon>Rubiaceae</taxon>
        <taxon>Cinchonoideae</taxon>
        <taxon>Cinchoneae</taxon>
        <taxon>Cinchona</taxon>
    </lineage>
</organism>
<evidence type="ECO:0000313" key="1">
    <source>
        <dbReference type="EMBL" id="KAL3528764.1"/>
    </source>
</evidence>
<keyword evidence="2" id="KW-1185">Reference proteome</keyword>
<name>A0ABD3AAL3_9GENT</name>
<proteinExistence type="predicted"/>
<reference evidence="1 2" key="1">
    <citation type="submission" date="2024-11" db="EMBL/GenBank/DDBJ databases">
        <title>A near-complete genome assembly of Cinchona calisaya.</title>
        <authorList>
            <person name="Lian D.C."/>
            <person name="Zhao X.W."/>
            <person name="Wei L."/>
        </authorList>
    </citation>
    <scope>NUCLEOTIDE SEQUENCE [LARGE SCALE GENOMIC DNA]</scope>
    <source>
        <tissue evidence="1">Nenye</tissue>
    </source>
</reference>
<sequence length="131" mass="14537">MFIPKKTRIKSHFQASNIIQKNRLAANLFSSNIDPVDDIFAMRVNLDFPPPHLICLLHCFSNTFKDFNGNAAHKGIGLGFYSFGHTSSMTACKTKLPLLGSLVGPLLGSSVLQDSWKTQESIHRSVHLNLI</sequence>
<accession>A0ABD3AAL3</accession>
<gene>
    <name evidence="1" type="ORF">ACH5RR_008086</name>
</gene>
<evidence type="ECO:0000313" key="2">
    <source>
        <dbReference type="Proteomes" id="UP001630127"/>
    </source>
</evidence>